<reference evidence="4 5" key="1">
    <citation type="submission" date="2019-09" db="EMBL/GenBank/DDBJ databases">
        <title>Complete genome sequence of Arachidicoccus sp. B3-10 isolated from apple orchard soil.</title>
        <authorList>
            <person name="Kim H.S."/>
            <person name="Han K.-I."/>
            <person name="Suh M.K."/>
            <person name="Lee K.C."/>
            <person name="Eom M.K."/>
            <person name="Kim J.-S."/>
            <person name="Kang S.W."/>
            <person name="Sin Y."/>
            <person name="Lee J.-S."/>
        </authorList>
    </citation>
    <scope>NUCLEOTIDE SEQUENCE [LARGE SCALE GENOMIC DNA]</scope>
    <source>
        <strain evidence="4 5">B3-10</strain>
    </source>
</reference>
<dbReference type="Gene3D" id="3.90.550.10">
    <property type="entry name" value="Spore Coat Polysaccharide Biosynthesis Protein SpsA, Chain A"/>
    <property type="match status" value="1"/>
</dbReference>
<dbReference type="SUPFAM" id="SSF53448">
    <property type="entry name" value="Nucleotide-diphospho-sugar transferases"/>
    <property type="match status" value="1"/>
</dbReference>
<dbReference type="KEGG" id="arac:E0W69_014365"/>
<proteinExistence type="predicted"/>
<dbReference type="InterPro" id="IPR029044">
    <property type="entry name" value="Nucleotide-diphossugar_trans"/>
</dbReference>
<dbReference type="AlphaFoldDB" id="A0A5P2G774"/>
<keyword evidence="5" id="KW-1185">Reference proteome</keyword>
<name>A0A5P2G774_9BACT</name>
<evidence type="ECO:0000259" key="3">
    <source>
        <dbReference type="Pfam" id="PF00483"/>
    </source>
</evidence>
<organism evidence="4 5">
    <name type="scientific">Rhizosphaericola mali</name>
    <dbReference type="NCBI Taxonomy" id="2545455"/>
    <lineage>
        <taxon>Bacteria</taxon>
        <taxon>Pseudomonadati</taxon>
        <taxon>Bacteroidota</taxon>
        <taxon>Chitinophagia</taxon>
        <taxon>Chitinophagales</taxon>
        <taxon>Chitinophagaceae</taxon>
        <taxon>Rhizosphaericola</taxon>
    </lineage>
</organism>
<dbReference type="Proteomes" id="UP000292424">
    <property type="component" value="Chromosome"/>
</dbReference>
<evidence type="ECO:0000256" key="2">
    <source>
        <dbReference type="ARBA" id="ARBA00022695"/>
    </source>
</evidence>
<dbReference type="Pfam" id="PF00483">
    <property type="entry name" value="NTP_transferase"/>
    <property type="match status" value="1"/>
</dbReference>
<dbReference type="OrthoDB" id="9813880at2"/>
<keyword evidence="2" id="KW-0548">Nucleotidyltransferase</keyword>
<sequence>MKALIFAAGLGTRLKPWTDHHPKALAEVNGKTLLQRTIEYLQGYGIFDVVVNIHHFPDQIRNEVAENAGWGSRVTFSDESGQVLETGGGLKKAESLLKGDGAFVAMNADILTDLPLDKMIASHKESKALATLATSNRTSTRHLLFNENNELAGWENVNTGEKKIAKGAKEYIPKAFSGVHVISDVMFPLIRKVGKFSIIDLYLDLAVKSVIKSFDPGDYNLVDVGKPENIAIAESLFK</sequence>
<accession>A0A5P2G774</accession>
<feature type="domain" description="Nucleotidyl transferase" evidence="3">
    <location>
        <begin position="2"/>
        <end position="134"/>
    </location>
</feature>
<evidence type="ECO:0000256" key="1">
    <source>
        <dbReference type="ARBA" id="ARBA00022679"/>
    </source>
</evidence>
<evidence type="ECO:0000313" key="5">
    <source>
        <dbReference type="Proteomes" id="UP000292424"/>
    </source>
</evidence>
<dbReference type="GO" id="GO:0016779">
    <property type="term" value="F:nucleotidyltransferase activity"/>
    <property type="evidence" value="ECO:0007669"/>
    <property type="project" value="UniProtKB-KW"/>
</dbReference>
<dbReference type="InterPro" id="IPR005835">
    <property type="entry name" value="NTP_transferase_dom"/>
</dbReference>
<dbReference type="EMBL" id="CP044016">
    <property type="protein sequence ID" value="QES89792.1"/>
    <property type="molecule type" value="Genomic_DNA"/>
</dbReference>
<gene>
    <name evidence="4" type="ORF">E0W69_014365</name>
</gene>
<dbReference type="PANTHER" id="PTHR43584:SF8">
    <property type="entry name" value="N-ACETYLMURAMATE ALPHA-1-PHOSPHATE URIDYLYLTRANSFERASE"/>
    <property type="match status" value="1"/>
</dbReference>
<protein>
    <submittedName>
        <fullName evidence="4">NTP transferase domain-containing protein</fullName>
    </submittedName>
</protein>
<evidence type="ECO:0000313" key="4">
    <source>
        <dbReference type="EMBL" id="QES89792.1"/>
    </source>
</evidence>
<dbReference type="PANTHER" id="PTHR43584">
    <property type="entry name" value="NUCLEOTIDYL TRANSFERASE"/>
    <property type="match status" value="1"/>
</dbReference>
<dbReference type="InterPro" id="IPR050065">
    <property type="entry name" value="GlmU-like"/>
</dbReference>
<dbReference type="RefSeq" id="WP_131330750.1">
    <property type="nucleotide sequence ID" value="NZ_CP044016.1"/>
</dbReference>
<keyword evidence="1 4" id="KW-0808">Transferase</keyword>